<reference evidence="2" key="1">
    <citation type="submission" date="2023-06" db="EMBL/GenBank/DDBJ databases">
        <authorList>
            <person name="Kurt Z."/>
        </authorList>
    </citation>
    <scope>NUCLEOTIDE SEQUENCE</scope>
</reference>
<protein>
    <submittedName>
        <fullName evidence="2">SANT/Myb domain</fullName>
    </submittedName>
    <submittedName>
        <fullName evidence="3">SANT/Myb_domain</fullName>
    </submittedName>
</protein>
<accession>A0AA86VCP2</accession>
<sequence>MQIQEQLLENIQLIQTVHVVYHQILDIQHKDAMRRRWTKSEDDLLRLAIHIFGSDDLTKLSSVVLSKSEKQIYFRLRYINANENVLSSILNQ</sequence>
<evidence type="ECO:0000313" key="4">
    <source>
        <dbReference type="Proteomes" id="UP001642409"/>
    </source>
</evidence>
<dbReference type="EMBL" id="CATOUU010000963">
    <property type="protein sequence ID" value="CAI9962968.1"/>
    <property type="molecule type" value="Genomic_DNA"/>
</dbReference>
<dbReference type="Pfam" id="PF00249">
    <property type="entry name" value="Myb_DNA-binding"/>
    <property type="match status" value="1"/>
</dbReference>
<dbReference type="InterPro" id="IPR009057">
    <property type="entry name" value="Homeodomain-like_sf"/>
</dbReference>
<organism evidence="2">
    <name type="scientific">Hexamita inflata</name>
    <dbReference type="NCBI Taxonomy" id="28002"/>
    <lineage>
        <taxon>Eukaryota</taxon>
        <taxon>Metamonada</taxon>
        <taxon>Diplomonadida</taxon>
        <taxon>Hexamitidae</taxon>
        <taxon>Hexamitinae</taxon>
        <taxon>Hexamita</taxon>
    </lineage>
</organism>
<evidence type="ECO:0000259" key="1">
    <source>
        <dbReference type="SMART" id="SM00717"/>
    </source>
</evidence>
<dbReference type="SMART" id="SM00717">
    <property type="entry name" value="SANT"/>
    <property type="match status" value="1"/>
</dbReference>
<reference evidence="3 4" key="2">
    <citation type="submission" date="2024-07" db="EMBL/GenBank/DDBJ databases">
        <authorList>
            <person name="Akdeniz Z."/>
        </authorList>
    </citation>
    <scope>NUCLEOTIDE SEQUENCE [LARGE SCALE GENOMIC DNA]</scope>
</reference>
<proteinExistence type="predicted"/>
<dbReference type="InterPro" id="IPR001005">
    <property type="entry name" value="SANT/Myb"/>
</dbReference>
<dbReference type="CDD" id="cd00167">
    <property type="entry name" value="SANT"/>
    <property type="match status" value="1"/>
</dbReference>
<evidence type="ECO:0000313" key="2">
    <source>
        <dbReference type="EMBL" id="CAI9962968.1"/>
    </source>
</evidence>
<evidence type="ECO:0000313" key="3">
    <source>
        <dbReference type="EMBL" id="CAL6095760.1"/>
    </source>
</evidence>
<dbReference type="EMBL" id="CAXDID020000479">
    <property type="protein sequence ID" value="CAL6095760.1"/>
    <property type="molecule type" value="Genomic_DNA"/>
</dbReference>
<comment type="caution">
    <text evidence="2">The sequence shown here is derived from an EMBL/GenBank/DDBJ whole genome shotgun (WGS) entry which is preliminary data.</text>
</comment>
<dbReference type="AlphaFoldDB" id="A0AA86VCP2"/>
<keyword evidence="4" id="KW-1185">Reference proteome</keyword>
<dbReference type="SUPFAM" id="SSF46689">
    <property type="entry name" value="Homeodomain-like"/>
    <property type="match status" value="1"/>
</dbReference>
<name>A0AA86VCP2_9EUKA</name>
<gene>
    <name evidence="2" type="ORF">HINF_LOCUS50613</name>
    <name evidence="3" type="ORF">HINF_LOCUS68104</name>
</gene>
<dbReference type="Gene3D" id="1.10.10.60">
    <property type="entry name" value="Homeodomain-like"/>
    <property type="match status" value="1"/>
</dbReference>
<dbReference type="Proteomes" id="UP001642409">
    <property type="component" value="Unassembled WGS sequence"/>
</dbReference>
<feature type="domain" description="Myb-like" evidence="1">
    <location>
        <begin position="33"/>
        <end position="82"/>
    </location>
</feature>